<evidence type="ECO:0000313" key="3">
    <source>
        <dbReference type="Proteomes" id="UP000245535"/>
    </source>
</evidence>
<accession>A0A315Z980</accession>
<name>A0A315Z980_SEDFL</name>
<dbReference type="Pfam" id="PF05697">
    <property type="entry name" value="Trigger_N"/>
    <property type="match status" value="1"/>
</dbReference>
<dbReference type="PANTHER" id="PTHR30560">
    <property type="entry name" value="TRIGGER FACTOR CHAPERONE AND PEPTIDYL-PROLYL CIS/TRANS ISOMERASE"/>
    <property type="match status" value="1"/>
</dbReference>
<keyword evidence="3" id="KW-1185">Reference proteome</keyword>
<gene>
    <name evidence="2" type="ORF">BC781_10432</name>
</gene>
<evidence type="ECO:0000313" key="2">
    <source>
        <dbReference type="EMBL" id="PWJ40774.1"/>
    </source>
</evidence>
<dbReference type="Gene3D" id="1.10.3120.10">
    <property type="entry name" value="Trigger factor, C-terminal domain"/>
    <property type="match status" value="1"/>
</dbReference>
<dbReference type="InterPro" id="IPR037041">
    <property type="entry name" value="Trigger_fac_C_sf"/>
</dbReference>
<dbReference type="InterPro" id="IPR008881">
    <property type="entry name" value="Trigger_fac_ribosome-bd_bac"/>
</dbReference>
<dbReference type="GO" id="GO:0044183">
    <property type="term" value="F:protein folding chaperone"/>
    <property type="evidence" value="ECO:0007669"/>
    <property type="project" value="TreeGrafter"/>
</dbReference>
<dbReference type="SUPFAM" id="SSF109998">
    <property type="entry name" value="Triger factor/SurA peptide-binding domain-like"/>
    <property type="match status" value="1"/>
</dbReference>
<dbReference type="SUPFAM" id="SSF102735">
    <property type="entry name" value="Trigger factor ribosome-binding domain"/>
    <property type="match status" value="1"/>
</dbReference>
<dbReference type="GO" id="GO:0043335">
    <property type="term" value="P:protein unfolding"/>
    <property type="evidence" value="ECO:0007669"/>
    <property type="project" value="TreeGrafter"/>
</dbReference>
<dbReference type="GO" id="GO:0051083">
    <property type="term" value="P:'de novo' cotranslational protein folding"/>
    <property type="evidence" value="ECO:0007669"/>
    <property type="project" value="TreeGrafter"/>
</dbReference>
<dbReference type="OrthoDB" id="9767721at2"/>
<dbReference type="GO" id="GO:0015031">
    <property type="term" value="P:protein transport"/>
    <property type="evidence" value="ECO:0007669"/>
    <property type="project" value="InterPro"/>
</dbReference>
<dbReference type="Proteomes" id="UP000245535">
    <property type="component" value="Unassembled WGS sequence"/>
</dbReference>
<dbReference type="PANTHER" id="PTHR30560:SF3">
    <property type="entry name" value="TRIGGER FACTOR-LIKE PROTEIN TIG, CHLOROPLASTIC"/>
    <property type="match status" value="1"/>
</dbReference>
<dbReference type="InterPro" id="IPR005215">
    <property type="entry name" value="Trig_fac"/>
</dbReference>
<organism evidence="2 3">
    <name type="scientific">Sediminitomix flava</name>
    <dbReference type="NCBI Taxonomy" id="379075"/>
    <lineage>
        <taxon>Bacteria</taxon>
        <taxon>Pseudomonadati</taxon>
        <taxon>Bacteroidota</taxon>
        <taxon>Cytophagia</taxon>
        <taxon>Cytophagales</taxon>
        <taxon>Flammeovirgaceae</taxon>
        <taxon>Sediminitomix</taxon>
    </lineage>
</organism>
<feature type="domain" description="Trigger factor ribosome-binding bacterial" evidence="1">
    <location>
        <begin position="1"/>
        <end position="149"/>
    </location>
</feature>
<evidence type="ECO:0000259" key="1">
    <source>
        <dbReference type="Pfam" id="PF05697"/>
    </source>
</evidence>
<dbReference type="GO" id="GO:0043022">
    <property type="term" value="F:ribosome binding"/>
    <property type="evidence" value="ECO:0007669"/>
    <property type="project" value="TreeGrafter"/>
</dbReference>
<protein>
    <submittedName>
        <fullName evidence="2">Trigger factor</fullName>
    </submittedName>
</protein>
<dbReference type="GO" id="GO:0003755">
    <property type="term" value="F:peptidyl-prolyl cis-trans isomerase activity"/>
    <property type="evidence" value="ECO:0007669"/>
    <property type="project" value="TreeGrafter"/>
</dbReference>
<dbReference type="EMBL" id="QGDO01000004">
    <property type="protein sequence ID" value="PWJ40774.1"/>
    <property type="molecule type" value="Genomic_DNA"/>
</dbReference>
<dbReference type="Gene3D" id="3.30.70.1050">
    <property type="entry name" value="Trigger factor ribosome-binding domain"/>
    <property type="match status" value="1"/>
</dbReference>
<proteinExistence type="predicted"/>
<reference evidence="2 3" key="1">
    <citation type="submission" date="2018-03" db="EMBL/GenBank/DDBJ databases">
        <title>Genomic Encyclopedia of Archaeal and Bacterial Type Strains, Phase II (KMG-II): from individual species to whole genera.</title>
        <authorList>
            <person name="Goeker M."/>
        </authorList>
    </citation>
    <scope>NUCLEOTIDE SEQUENCE [LARGE SCALE GENOMIC DNA]</scope>
    <source>
        <strain evidence="2 3">DSM 28229</strain>
    </source>
</reference>
<dbReference type="InterPro" id="IPR036611">
    <property type="entry name" value="Trigger_fac_ribosome-bd_sf"/>
</dbReference>
<sequence>MEFNFEKKESAHGLLSLKVSEADYKTEFDAQLKAQAKRANFKGFRPGKVPTSLVKKMYGKDLKQDIFNKTVSNAVDNYVKENDLHLLFAPMYVGEFLTPEQLDASKEVEVSFDLIIEPEFDYTLDKRTSVQGYQLEISDNDVENTINKLKESYPNAVDVEAAAKGDFIKANFKAVEGEEEPKESVVVLDEKVKEATVALFEGKKVGDVVAINVEDIFVDAKDIRVIFPMEEDAAADFKGAYEATITKITRNEEPALDQEFFDKVLGEGKADSEESFKAELKVVIADANSTAADSLLSNEVQKALMKKIDVEISEELLTKVYKQTSEKEVTDEEVAEKLADFTEAVKWRAIAGRISRDGEIKVGHEDIEAEAEKQIIAQFRQFGMGEIPADQLKGYVQNYLSYENGQKYNEIASQVNDQKLLDYVKDKVKVDEKVVDLGEFEEILKEATNK</sequence>
<dbReference type="RefSeq" id="WP_109619504.1">
    <property type="nucleotide sequence ID" value="NZ_QGDO01000004.1"/>
</dbReference>
<comment type="caution">
    <text evidence="2">The sequence shown here is derived from an EMBL/GenBank/DDBJ whole genome shotgun (WGS) entry which is preliminary data.</text>
</comment>
<dbReference type="InterPro" id="IPR027304">
    <property type="entry name" value="Trigger_fact/SurA_dom_sf"/>
</dbReference>
<dbReference type="AlphaFoldDB" id="A0A315Z980"/>